<sequence length="712" mass="78356">MSDTSKKGTGLLFASTLFMVPNLYATAADNATEKDITVVAGRQESVAAPLKGIVAKQSAAGTKTETPLVKTPQAISVVTRDQMDAQGATSIQEALRYTSGVVAEYRGSSNRFDEVLIRGFRYAPKYLDGLSFGDSSKMNAWLLERAEVIHGPASVVYGQAKPGGLVMMTSKRPTAENIRKVQFSAGNQRYGEAAFDFGGAVNDDANLLFRLNGVASTKNSFVKDYKEQAFAIAPALTFIPNEDTTFTLLTSYQKEPKAGYRNFLPAIGTRVASSAGYIPQDFNVSDPNFNQSWREQAAIGYSLSHYINEVFSFQQNLRFASTEERYKYLVFMKSTTPDTLLSRRPQREQVKSKDLGIDNQLKAEFATGEIDHSMVAGLDYRWRDVDSKLWRGSTSGYDIDWTHPVYGLNIDAGALPLATSTRKKLDQLGLYLQDQLSYGGWNMTLSGRYDWSETRTQDRVESTLSQQNDTAFTGRAGLLYAFDSGISPYVSYSTSFEPNLDTGAPGSDPFKPTKGEQTEVGVKYQPKGTEMMMSLALFDLTQKNVTSFNSTTKYNEQIGKIRSKGLEAEVHAQVTPAFNLIASYTYTDIINKETNSADELDKTPPAIPTHAASLWGSYSFRDSLLQGFTTGVGVRYTGTSYANSTNTAKVPAFTLYDWMARYELGEVSPALKGAAVQVNVNNLSNKKYIASCSNDCFYGNGRTAFATVSYSW</sequence>
<dbReference type="Gene3D" id="2.40.170.20">
    <property type="entry name" value="TonB-dependent receptor, beta-barrel domain"/>
    <property type="match status" value="1"/>
</dbReference>
<evidence type="ECO:0000313" key="20">
    <source>
        <dbReference type="Proteomes" id="UP000215134"/>
    </source>
</evidence>
<dbReference type="STRING" id="1411141.GCA_001590885_03085"/>
<organism evidence="19 20">
    <name type="scientific">Serratia ficaria</name>
    <dbReference type="NCBI Taxonomy" id="61651"/>
    <lineage>
        <taxon>Bacteria</taxon>
        <taxon>Pseudomonadati</taxon>
        <taxon>Pseudomonadota</taxon>
        <taxon>Gammaproteobacteria</taxon>
        <taxon>Enterobacterales</taxon>
        <taxon>Yersiniaceae</taxon>
        <taxon>Serratia</taxon>
    </lineage>
</organism>
<dbReference type="RefSeq" id="WP_061798206.1">
    <property type="nucleotide sequence ID" value="NZ_CABITV010000002.1"/>
</dbReference>
<evidence type="ECO:0000256" key="9">
    <source>
        <dbReference type="ARBA" id="ARBA00023065"/>
    </source>
</evidence>
<keyword evidence="11 14" id="KW-0472">Membrane</keyword>
<dbReference type="SUPFAM" id="SSF56935">
    <property type="entry name" value="Porins"/>
    <property type="match status" value="1"/>
</dbReference>
<evidence type="ECO:0000256" key="1">
    <source>
        <dbReference type="ARBA" id="ARBA00004571"/>
    </source>
</evidence>
<keyword evidence="3 14" id="KW-0813">Transport</keyword>
<comment type="similarity">
    <text evidence="2 14 15">Belongs to the TonB-dependent receptor family.</text>
</comment>
<feature type="domain" description="TonB-dependent receptor plug" evidence="18">
    <location>
        <begin position="68"/>
        <end position="164"/>
    </location>
</feature>
<evidence type="ECO:0000256" key="15">
    <source>
        <dbReference type="RuleBase" id="RU003357"/>
    </source>
</evidence>
<dbReference type="NCBIfam" id="TIGR01783">
    <property type="entry name" value="TonB-siderophor"/>
    <property type="match status" value="1"/>
</dbReference>
<keyword evidence="7 16" id="KW-0732">Signal</keyword>
<evidence type="ECO:0000256" key="14">
    <source>
        <dbReference type="PROSITE-ProRule" id="PRU01360"/>
    </source>
</evidence>
<keyword evidence="12" id="KW-0675">Receptor</keyword>
<evidence type="ECO:0000313" key="19">
    <source>
        <dbReference type="EMBL" id="SNV98770.1"/>
    </source>
</evidence>
<dbReference type="GO" id="GO:0015344">
    <property type="term" value="F:siderophore uptake transmembrane transporter activity"/>
    <property type="evidence" value="ECO:0007669"/>
    <property type="project" value="TreeGrafter"/>
</dbReference>
<protein>
    <submittedName>
        <fullName evidence="19">Ferric hydroxamate uptake</fullName>
    </submittedName>
</protein>
<evidence type="ECO:0000259" key="18">
    <source>
        <dbReference type="Pfam" id="PF07715"/>
    </source>
</evidence>
<keyword evidence="9" id="KW-0406">Ion transport</keyword>
<dbReference type="GO" id="GO:0015891">
    <property type="term" value="P:siderophore transport"/>
    <property type="evidence" value="ECO:0007669"/>
    <property type="project" value="InterPro"/>
</dbReference>
<dbReference type="InterPro" id="IPR012910">
    <property type="entry name" value="Plug_dom"/>
</dbReference>
<dbReference type="GeneID" id="75026993"/>
<dbReference type="EMBL" id="LT906479">
    <property type="protein sequence ID" value="SNV98770.1"/>
    <property type="molecule type" value="Genomic_DNA"/>
</dbReference>
<evidence type="ECO:0000256" key="6">
    <source>
        <dbReference type="ARBA" id="ARBA00022692"/>
    </source>
</evidence>
<keyword evidence="20" id="KW-1185">Reference proteome</keyword>
<feature type="chain" id="PRO_5011260029" evidence="16">
    <location>
        <begin position="28"/>
        <end position="712"/>
    </location>
</feature>
<dbReference type="InterPro" id="IPR039426">
    <property type="entry name" value="TonB-dep_rcpt-like"/>
</dbReference>
<gene>
    <name evidence="19" type="primary">fhuA_2</name>
    <name evidence="19" type="ORF">SAMEA4384070_01826</name>
</gene>
<feature type="domain" description="TonB-dependent receptor-like beta-barrel" evidence="17">
    <location>
        <begin position="242"/>
        <end position="683"/>
    </location>
</feature>
<dbReference type="FunFam" id="2.170.130.10:FF:000001">
    <property type="entry name" value="Catecholate siderophore TonB-dependent receptor"/>
    <property type="match status" value="1"/>
</dbReference>
<evidence type="ECO:0000256" key="13">
    <source>
        <dbReference type="ARBA" id="ARBA00023237"/>
    </source>
</evidence>
<evidence type="ECO:0000256" key="3">
    <source>
        <dbReference type="ARBA" id="ARBA00022448"/>
    </source>
</evidence>
<dbReference type="Pfam" id="PF00593">
    <property type="entry name" value="TonB_dep_Rec_b-barrel"/>
    <property type="match status" value="1"/>
</dbReference>
<name>A0A240BT50_SERFI</name>
<dbReference type="Proteomes" id="UP000215134">
    <property type="component" value="Chromosome 1"/>
</dbReference>
<keyword evidence="10 15" id="KW-0798">TonB box</keyword>
<dbReference type="Pfam" id="PF07715">
    <property type="entry name" value="Plug"/>
    <property type="match status" value="1"/>
</dbReference>
<evidence type="ECO:0000256" key="4">
    <source>
        <dbReference type="ARBA" id="ARBA00022452"/>
    </source>
</evidence>
<evidence type="ECO:0000259" key="17">
    <source>
        <dbReference type="Pfam" id="PF00593"/>
    </source>
</evidence>
<dbReference type="CDD" id="cd01347">
    <property type="entry name" value="ligand_gated_channel"/>
    <property type="match status" value="1"/>
</dbReference>
<evidence type="ECO:0000256" key="10">
    <source>
        <dbReference type="ARBA" id="ARBA00023077"/>
    </source>
</evidence>
<proteinExistence type="inferred from homology"/>
<dbReference type="InterPro" id="IPR037066">
    <property type="entry name" value="Plug_dom_sf"/>
</dbReference>
<evidence type="ECO:0000256" key="5">
    <source>
        <dbReference type="ARBA" id="ARBA00022496"/>
    </source>
</evidence>
<keyword evidence="4 14" id="KW-1134">Transmembrane beta strand</keyword>
<feature type="signal peptide" evidence="16">
    <location>
        <begin position="1"/>
        <end position="27"/>
    </location>
</feature>
<evidence type="ECO:0000256" key="16">
    <source>
        <dbReference type="SAM" id="SignalP"/>
    </source>
</evidence>
<evidence type="ECO:0000256" key="7">
    <source>
        <dbReference type="ARBA" id="ARBA00022729"/>
    </source>
</evidence>
<dbReference type="GO" id="GO:0038023">
    <property type="term" value="F:signaling receptor activity"/>
    <property type="evidence" value="ECO:0007669"/>
    <property type="project" value="InterPro"/>
</dbReference>
<dbReference type="InterPro" id="IPR036942">
    <property type="entry name" value="Beta-barrel_TonB_sf"/>
</dbReference>
<evidence type="ECO:0000256" key="12">
    <source>
        <dbReference type="ARBA" id="ARBA00023170"/>
    </source>
</evidence>
<dbReference type="PANTHER" id="PTHR32552:SF68">
    <property type="entry name" value="FERRICHROME OUTER MEMBRANE TRANSPORTER_PHAGE RECEPTOR"/>
    <property type="match status" value="1"/>
</dbReference>
<evidence type="ECO:0000256" key="2">
    <source>
        <dbReference type="ARBA" id="ARBA00009810"/>
    </source>
</evidence>
<dbReference type="AlphaFoldDB" id="A0A240BT50"/>
<accession>A0A240BT50</accession>
<dbReference type="OrthoDB" id="127311at2"/>
<dbReference type="KEGG" id="sfj:SAMEA4384070_1826"/>
<keyword evidence="6 14" id="KW-0812">Transmembrane</keyword>
<reference evidence="19 20" key="1">
    <citation type="submission" date="2017-06" db="EMBL/GenBank/DDBJ databases">
        <authorList>
            <consortium name="Pathogen Informatics"/>
        </authorList>
    </citation>
    <scope>NUCLEOTIDE SEQUENCE [LARGE SCALE GENOMIC DNA]</scope>
    <source>
        <strain evidence="19 20">NCTC12148</strain>
    </source>
</reference>
<dbReference type="InterPro" id="IPR000531">
    <property type="entry name" value="Beta-barrel_TonB"/>
</dbReference>
<keyword evidence="5" id="KW-0410">Iron transport</keyword>
<comment type="subcellular location">
    <subcellularLocation>
        <location evidence="1 14">Cell outer membrane</location>
        <topology evidence="1 14">Multi-pass membrane protein</topology>
    </subcellularLocation>
</comment>
<evidence type="ECO:0000256" key="11">
    <source>
        <dbReference type="ARBA" id="ARBA00023136"/>
    </source>
</evidence>
<keyword evidence="8" id="KW-0408">Iron</keyword>
<evidence type="ECO:0000256" key="8">
    <source>
        <dbReference type="ARBA" id="ARBA00023004"/>
    </source>
</evidence>
<dbReference type="InterPro" id="IPR010105">
    <property type="entry name" value="TonB_sidphr_rcpt"/>
</dbReference>
<dbReference type="PANTHER" id="PTHR32552">
    <property type="entry name" value="FERRICHROME IRON RECEPTOR-RELATED"/>
    <property type="match status" value="1"/>
</dbReference>
<dbReference type="PROSITE" id="PS52016">
    <property type="entry name" value="TONB_DEPENDENT_REC_3"/>
    <property type="match status" value="1"/>
</dbReference>
<dbReference type="GO" id="GO:0009279">
    <property type="term" value="C:cell outer membrane"/>
    <property type="evidence" value="ECO:0007669"/>
    <property type="project" value="UniProtKB-SubCell"/>
</dbReference>
<keyword evidence="13 14" id="KW-0998">Cell outer membrane</keyword>
<dbReference type="Gene3D" id="2.170.130.10">
    <property type="entry name" value="TonB-dependent receptor, plug domain"/>
    <property type="match status" value="1"/>
</dbReference>